<keyword evidence="4 8" id="KW-0418">Kinase</keyword>
<protein>
    <submittedName>
        <fullName evidence="8">CBL-interacting serine/threonine-protein kinase 4</fullName>
    </submittedName>
</protein>
<sequence length="238" mass="25624">MRGLSHPNALRLLEVMATRSKICLVTFREEAEVRATARGAGAAGTARARRGGRGALGGWAPVLAPRGEGGRRRGADRGRRGERGTARGLRGGHGAGDGAEHGLRRGRGGPGTPRVQRRRRGGGLHGVHRAKIVATLRYCHARGVAHRDAKPQNLLLARDGALKLSDFGLAALVEQRNRNGRLRTACGTLAYTVLARAEAWSCGVILFVLLAGQLPFDDANIPLMSRRIHRHDYAFPPW</sequence>
<keyword evidence="5" id="KW-0067">ATP-binding</keyword>
<dbReference type="STRING" id="4615.A0A199VRE0"/>
<dbReference type="InterPro" id="IPR000719">
    <property type="entry name" value="Prot_kinase_dom"/>
</dbReference>
<dbReference type="EMBL" id="LSRQ01001063">
    <property type="protein sequence ID" value="OAY79578.1"/>
    <property type="molecule type" value="Genomic_DNA"/>
</dbReference>
<dbReference type="Gene3D" id="1.10.510.10">
    <property type="entry name" value="Transferase(Phosphotransferase) domain 1"/>
    <property type="match status" value="1"/>
</dbReference>
<dbReference type="SUPFAM" id="SSF56112">
    <property type="entry name" value="Protein kinase-like (PK-like)"/>
    <property type="match status" value="1"/>
</dbReference>
<feature type="compositionally biased region" description="Low complexity" evidence="6">
    <location>
        <begin position="37"/>
        <end position="46"/>
    </location>
</feature>
<reference evidence="8 9" key="1">
    <citation type="journal article" date="2016" name="DNA Res.">
        <title>The draft genome of MD-2 pineapple using hybrid error correction of long reads.</title>
        <authorList>
            <person name="Redwan R.M."/>
            <person name="Saidin A."/>
            <person name="Kumar S.V."/>
        </authorList>
    </citation>
    <scope>NUCLEOTIDE SEQUENCE [LARGE SCALE GENOMIC DNA]</scope>
    <source>
        <strain evidence="9">cv. MD2</strain>
        <tissue evidence="8">Leaf</tissue>
    </source>
</reference>
<keyword evidence="3" id="KW-0547">Nucleotide-binding</keyword>
<evidence type="ECO:0000256" key="4">
    <source>
        <dbReference type="ARBA" id="ARBA00022777"/>
    </source>
</evidence>
<feature type="region of interest" description="Disordered" evidence="6">
    <location>
        <begin position="37"/>
        <end position="124"/>
    </location>
</feature>
<comment type="caution">
    <text evidence="8">The sequence shown here is derived from an EMBL/GenBank/DDBJ whole genome shotgun (WGS) entry which is preliminary data.</text>
</comment>
<keyword evidence="1" id="KW-0723">Serine/threonine-protein kinase</keyword>
<dbReference type="GO" id="GO:0005524">
    <property type="term" value="F:ATP binding"/>
    <property type="evidence" value="ECO:0007669"/>
    <property type="project" value="UniProtKB-KW"/>
</dbReference>
<evidence type="ECO:0000256" key="1">
    <source>
        <dbReference type="ARBA" id="ARBA00022527"/>
    </source>
</evidence>
<feature type="domain" description="Protein kinase" evidence="7">
    <location>
        <begin position="1"/>
        <end position="238"/>
    </location>
</feature>
<feature type="compositionally biased region" description="Basic residues" evidence="6">
    <location>
        <begin position="115"/>
        <end position="124"/>
    </location>
</feature>
<dbReference type="AlphaFoldDB" id="A0A199VRE0"/>
<evidence type="ECO:0000313" key="9">
    <source>
        <dbReference type="Proteomes" id="UP000092600"/>
    </source>
</evidence>
<evidence type="ECO:0000256" key="6">
    <source>
        <dbReference type="SAM" id="MobiDB-lite"/>
    </source>
</evidence>
<evidence type="ECO:0000256" key="3">
    <source>
        <dbReference type="ARBA" id="ARBA00022741"/>
    </source>
</evidence>
<dbReference type="Proteomes" id="UP000092600">
    <property type="component" value="Unassembled WGS sequence"/>
</dbReference>
<gene>
    <name evidence="8" type="ORF">ACMD2_23221</name>
</gene>
<dbReference type="GO" id="GO:0007165">
    <property type="term" value="P:signal transduction"/>
    <property type="evidence" value="ECO:0007669"/>
    <property type="project" value="TreeGrafter"/>
</dbReference>
<feature type="compositionally biased region" description="Basic and acidic residues" evidence="6">
    <location>
        <begin position="68"/>
        <end position="85"/>
    </location>
</feature>
<dbReference type="PANTHER" id="PTHR43895:SF33">
    <property type="entry name" value="PROTEIN KINASE DOMAIN-CONTAINING PROTEIN"/>
    <property type="match status" value="1"/>
</dbReference>
<evidence type="ECO:0000259" key="7">
    <source>
        <dbReference type="PROSITE" id="PS50011"/>
    </source>
</evidence>
<keyword evidence="2" id="KW-0808">Transferase</keyword>
<dbReference type="PROSITE" id="PS50011">
    <property type="entry name" value="PROTEIN_KINASE_DOM"/>
    <property type="match status" value="1"/>
</dbReference>
<dbReference type="InterPro" id="IPR011009">
    <property type="entry name" value="Kinase-like_dom_sf"/>
</dbReference>
<organism evidence="8 9">
    <name type="scientific">Ananas comosus</name>
    <name type="common">Pineapple</name>
    <name type="synonym">Ananas ananas</name>
    <dbReference type="NCBI Taxonomy" id="4615"/>
    <lineage>
        <taxon>Eukaryota</taxon>
        <taxon>Viridiplantae</taxon>
        <taxon>Streptophyta</taxon>
        <taxon>Embryophyta</taxon>
        <taxon>Tracheophyta</taxon>
        <taxon>Spermatophyta</taxon>
        <taxon>Magnoliopsida</taxon>
        <taxon>Liliopsida</taxon>
        <taxon>Poales</taxon>
        <taxon>Bromeliaceae</taxon>
        <taxon>Bromelioideae</taxon>
        <taxon>Ananas</taxon>
    </lineage>
</organism>
<dbReference type="Pfam" id="PF00069">
    <property type="entry name" value="Pkinase"/>
    <property type="match status" value="1"/>
</dbReference>
<dbReference type="GO" id="GO:0004674">
    <property type="term" value="F:protein serine/threonine kinase activity"/>
    <property type="evidence" value="ECO:0007669"/>
    <property type="project" value="UniProtKB-KW"/>
</dbReference>
<accession>A0A199VRE0</accession>
<proteinExistence type="predicted"/>
<dbReference type="SMART" id="SM00220">
    <property type="entry name" value="S_TKc"/>
    <property type="match status" value="1"/>
</dbReference>
<evidence type="ECO:0000313" key="8">
    <source>
        <dbReference type="EMBL" id="OAY79578.1"/>
    </source>
</evidence>
<evidence type="ECO:0000256" key="2">
    <source>
        <dbReference type="ARBA" id="ARBA00022679"/>
    </source>
</evidence>
<dbReference type="PANTHER" id="PTHR43895">
    <property type="entry name" value="CALCIUM/CALMODULIN-DEPENDENT PROTEIN KINASE KINASE-RELATED"/>
    <property type="match status" value="1"/>
</dbReference>
<name>A0A199VRE0_ANACO</name>
<feature type="non-terminal residue" evidence="8">
    <location>
        <position position="238"/>
    </location>
</feature>
<evidence type="ECO:0000256" key="5">
    <source>
        <dbReference type="ARBA" id="ARBA00022840"/>
    </source>
</evidence>